<evidence type="ECO:0000256" key="1">
    <source>
        <dbReference type="ARBA" id="ARBA00006484"/>
    </source>
</evidence>
<evidence type="ECO:0000256" key="3">
    <source>
        <dbReference type="ARBA" id="ARBA00023002"/>
    </source>
</evidence>
<keyword evidence="2" id="KW-0521">NADP</keyword>
<dbReference type="InterPro" id="IPR036291">
    <property type="entry name" value="NAD(P)-bd_dom_sf"/>
</dbReference>
<evidence type="ECO:0000256" key="2">
    <source>
        <dbReference type="ARBA" id="ARBA00022857"/>
    </source>
</evidence>
<name>A0A915BLS5_PARUN</name>
<reference evidence="5" key="1">
    <citation type="submission" date="2022-11" db="UniProtKB">
        <authorList>
            <consortium name="WormBaseParasite"/>
        </authorList>
    </citation>
    <scope>IDENTIFICATION</scope>
</reference>
<dbReference type="InterPro" id="IPR002347">
    <property type="entry name" value="SDR_fam"/>
</dbReference>
<dbReference type="Proteomes" id="UP000887569">
    <property type="component" value="Unplaced"/>
</dbReference>
<dbReference type="WBParaSite" id="PgR045_g068_t01">
    <property type="protein sequence ID" value="PgR045_g068_t01"/>
    <property type="gene ID" value="PgR045_g068"/>
</dbReference>
<evidence type="ECO:0000313" key="5">
    <source>
        <dbReference type="WBParaSite" id="PgR045_g068_t01"/>
    </source>
</evidence>
<dbReference type="GO" id="GO:0004090">
    <property type="term" value="F:carbonyl reductase (NADPH) activity"/>
    <property type="evidence" value="ECO:0007669"/>
    <property type="project" value="TreeGrafter"/>
</dbReference>
<keyword evidence="4" id="KW-1185">Reference proteome</keyword>
<dbReference type="SUPFAM" id="SSF51735">
    <property type="entry name" value="NAD(P)-binding Rossmann-fold domains"/>
    <property type="match status" value="1"/>
</dbReference>
<dbReference type="Pfam" id="PF13561">
    <property type="entry name" value="adh_short_C2"/>
    <property type="match status" value="1"/>
</dbReference>
<dbReference type="AlphaFoldDB" id="A0A915BLS5"/>
<comment type="similarity">
    <text evidence="1">Belongs to the short-chain dehydrogenases/reductases (SDR) family.</text>
</comment>
<sequence length="259" mass="28898">MIIIEGHWMICSLFGYQSAICCHKMVKKRVFVVTGSQRGIGYGIVKTLAVTVPDAIIYMTDMHNCMLQDSMRKLDAEMGKSMKAENQMEETLNEARLTIATNYEGTKLVSQQLFPLMRDGGRVVNIASRSGSIQSYDPQIKAKLSDKAITIADVDAYVQDFLTAFEKKECASKGYPKSSYRVSKTTVILLARIWARELAQRRIVVNACCPGYVNTDMSRGMSSPLTIEQGATTPAYLATLQGDEPNGQFVYLKKVTPWY</sequence>
<protein>
    <submittedName>
        <fullName evidence="5">Carbonyl reductase</fullName>
    </submittedName>
</protein>
<dbReference type="PANTHER" id="PTHR43963:SF6">
    <property type="entry name" value="CHAIN DEHYDROGENASE FAMILY PROTEIN, PUTATIVE (AFU_ORTHOLOGUE AFUA_3G15350)-RELATED"/>
    <property type="match status" value="1"/>
</dbReference>
<keyword evidence="3" id="KW-0560">Oxidoreductase</keyword>
<dbReference type="PANTHER" id="PTHR43963">
    <property type="entry name" value="CARBONYL REDUCTASE 1-RELATED"/>
    <property type="match status" value="1"/>
</dbReference>
<dbReference type="Gene3D" id="3.40.50.720">
    <property type="entry name" value="NAD(P)-binding Rossmann-like Domain"/>
    <property type="match status" value="1"/>
</dbReference>
<accession>A0A915BLS5</accession>
<dbReference type="PRINTS" id="PR00081">
    <property type="entry name" value="GDHRDH"/>
</dbReference>
<organism evidence="4 5">
    <name type="scientific">Parascaris univalens</name>
    <name type="common">Nematode worm</name>
    <dbReference type="NCBI Taxonomy" id="6257"/>
    <lineage>
        <taxon>Eukaryota</taxon>
        <taxon>Metazoa</taxon>
        <taxon>Ecdysozoa</taxon>
        <taxon>Nematoda</taxon>
        <taxon>Chromadorea</taxon>
        <taxon>Rhabditida</taxon>
        <taxon>Spirurina</taxon>
        <taxon>Ascaridomorpha</taxon>
        <taxon>Ascaridoidea</taxon>
        <taxon>Ascarididae</taxon>
        <taxon>Parascaris</taxon>
    </lineage>
</organism>
<proteinExistence type="inferred from homology"/>
<evidence type="ECO:0000313" key="4">
    <source>
        <dbReference type="Proteomes" id="UP000887569"/>
    </source>
</evidence>